<reference evidence="4 5" key="2">
    <citation type="submission" date="2017-02" db="EMBL/GenBank/DDBJ databases">
        <title>A genome survey and senescence transcriptome analysis in Lentinula edodes.</title>
        <authorList>
            <person name="Sakamoto Y."/>
            <person name="Nakade K."/>
            <person name="Sato S."/>
            <person name="Yoshida Y."/>
            <person name="Miyazaki K."/>
            <person name="Natsume S."/>
            <person name="Konno N."/>
        </authorList>
    </citation>
    <scope>NUCLEOTIDE SEQUENCE [LARGE SCALE GENOMIC DNA]</scope>
    <source>
        <strain evidence="4 5">NBRC 111202</strain>
    </source>
</reference>
<evidence type="ECO:0000256" key="2">
    <source>
        <dbReference type="ARBA" id="ARBA00023186"/>
    </source>
</evidence>
<dbReference type="GO" id="GO:0007021">
    <property type="term" value="P:tubulin complex assembly"/>
    <property type="evidence" value="ECO:0007669"/>
    <property type="project" value="UniProtKB-UniRule"/>
</dbReference>
<comment type="caution">
    <text evidence="4">The sequence shown here is derived from an EMBL/GenBank/DDBJ whole genome shotgun (WGS) entry which is preliminary data.</text>
</comment>
<proteinExistence type="inferred from homology"/>
<organism evidence="4 5">
    <name type="scientific">Lentinula edodes</name>
    <name type="common">Shiitake mushroom</name>
    <name type="synonym">Lentinus edodes</name>
    <dbReference type="NCBI Taxonomy" id="5353"/>
    <lineage>
        <taxon>Eukaryota</taxon>
        <taxon>Fungi</taxon>
        <taxon>Dikarya</taxon>
        <taxon>Basidiomycota</taxon>
        <taxon>Agaricomycotina</taxon>
        <taxon>Agaricomycetes</taxon>
        <taxon>Agaricomycetidae</taxon>
        <taxon>Agaricales</taxon>
        <taxon>Marasmiineae</taxon>
        <taxon>Omphalotaceae</taxon>
        <taxon>Lentinula</taxon>
    </lineage>
</organism>
<dbReference type="InterPro" id="IPR036126">
    <property type="entry name" value="TBCA_sf"/>
</dbReference>
<keyword evidence="3" id="KW-0493">Microtubule</keyword>
<dbReference type="Pfam" id="PF02970">
    <property type="entry name" value="TBCA"/>
    <property type="match status" value="1"/>
</dbReference>
<sequence length="111" mass="12631">MSEIAALIRQLRIKSGAAKRLWKENTLYRKDTVDLQLKLDKMIADGAEEWDLKNARRLVEESQKMVIDTSVRMGRAVGELRDVVIKARTEPLLAEDNDFLSAEAFLEEAAL</sequence>
<dbReference type="Gene3D" id="1.20.58.90">
    <property type="match status" value="1"/>
</dbReference>
<evidence type="ECO:0000313" key="5">
    <source>
        <dbReference type="Proteomes" id="UP000188533"/>
    </source>
</evidence>
<protein>
    <recommendedName>
        <fullName evidence="3">Tubulin-specific chaperone A</fullName>
    </recommendedName>
</protein>
<dbReference type="SUPFAM" id="SSF46988">
    <property type="entry name" value="Tubulin chaperone cofactor A"/>
    <property type="match status" value="1"/>
</dbReference>
<evidence type="ECO:0000256" key="3">
    <source>
        <dbReference type="RuleBase" id="RU364030"/>
    </source>
</evidence>
<reference evidence="4 5" key="1">
    <citation type="submission" date="2016-08" db="EMBL/GenBank/DDBJ databases">
        <authorList>
            <consortium name="Lentinula edodes genome sequencing consortium"/>
            <person name="Sakamoto Y."/>
            <person name="Nakade K."/>
            <person name="Sato S."/>
            <person name="Yoshida Y."/>
            <person name="Miyazaki K."/>
            <person name="Natsume S."/>
            <person name="Konno N."/>
        </authorList>
    </citation>
    <scope>NUCLEOTIDE SEQUENCE [LARGE SCALE GENOMIC DNA]</scope>
    <source>
        <strain evidence="4 5">NBRC 111202</strain>
    </source>
</reference>
<dbReference type="GO" id="GO:0007023">
    <property type="term" value="P:post-chaperonin tubulin folding pathway"/>
    <property type="evidence" value="ECO:0007669"/>
    <property type="project" value="UniProtKB-UniRule"/>
</dbReference>
<dbReference type="PANTHER" id="PTHR21500:SF0">
    <property type="entry name" value="TUBULIN-SPECIFIC CHAPERONE A"/>
    <property type="match status" value="1"/>
</dbReference>
<dbReference type="STRING" id="5353.A0A1Q3EHD7"/>
<comment type="similarity">
    <text evidence="1 3">Belongs to the TBCA family.</text>
</comment>
<keyword evidence="2 3" id="KW-0143">Chaperone</keyword>
<comment type="subunit">
    <text evidence="3">Supercomplex made of cofactors A to E. Cofactors A and D function by capturing and stabilizing tubulin in a quasi-native conformation. Cofactor E binds to the cofactor D-tubulin complex; interaction with cofactor C then causes the release of tubulin polypeptides that are committed to the native state.</text>
</comment>
<gene>
    <name evidence="4" type="ORF">LENED_008498</name>
</gene>
<dbReference type="InterPro" id="IPR004226">
    <property type="entry name" value="TBCA"/>
</dbReference>
<dbReference type="GO" id="GO:0005829">
    <property type="term" value="C:cytosol"/>
    <property type="evidence" value="ECO:0007669"/>
    <property type="project" value="TreeGrafter"/>
</dbReference>
<dbReference type="AlphaFoldDB" id="A0A1Q3EHD7"/>
<name>A0A1Q3EHD7_LENED</name>
<dbReference type="GO" id="GO:0005874">
    <property type="term" value="C:microtubule"/>
    <property type="evidence" value="ECO:0007669"/>
    <property type="project" value="UniProtKB-KW"/>
</dbReference>
<keyword evidence="3" id="KW-0963">Cytoplasm</keyword>
<keyword evidence="5" id="KW-1185">Reference proteome</keyword>
<evidence type="ECO:0000256" key="1">
    <source>
        <dbReference type="ARBA" id="ARBA00006806"/>
    </source>
</evidence>
<keyword evidence="3" id="KW-0206">Cytoskeleton</keyword>
<dbReference type="GO" id="GO:0048487">
    <property type="term" value="F:beta-tubulin binding"/>
    <property type="evidence" value="ECO:0007669"/>
    <property type="project" value="InterPro"/>
</dbReference>
<evidence type="ECO:0000313" key="4">
    <source>
        <dbReference type="EMBL" id="GAW06564.1"/>
    </source>
</evidence>
<dbReference type="PANTHER" id="PTHR21500">
    <property type="entry name" value="TUBULIN-SPECIFIC CHAPERONE A"/>
    <property type="match status" value="1"/>
</dbReference>
<dbReference type="Proteomes" id="UP000188533">
    <property type="component" value="Unassembled WGS sequence"/>
</dbReference>
<dbReference type="EMBL" id="BDGU01000328">
    <property type="protein sequence ID" value="GAW06564.1"/>
    <property type="molecule type" value="Genomic_DNA"/>
</dbReference>
<comment type="subcellular location">
    <subcellularLocation>
        <location evidence="3">Cytoplasm</location>
        <location evidence="3">Cytoskeleton</location>
    </subcellularLocation>
</comment>
<accession>A0A1Q3EHD7</accession>